<name>A0ABV4B1L5_9BURK</name>
<dbReference type="EMBL" id="JBGBDC010000003">
    <property type="protein sequence ID" value="MEY2251223.1"/>
    <property type="molecule type" value="Genomic_DNA"/>
</dbReference>
<evidence type="ECO:0000313" key="1">
    <source>
        <dbReference type="EMBL" id="MEY2251223.1"/>
    </source>
</evidence>
<sequence length="218" mass="25257">MQHRTLHFISPNFTYDKLEPPFFKDIVDVFEDRMLHWLILPAKELLKTCHGEVAAIALATSYMEAIEIYLSGLDSKGRSREFFVRGFKAVFARNTGPDFMHDALASALYELMRCGFAHEGIFRDGIYFSKTRPEAFLITWPKKAGELDPKGKLQSAVINPQRFVDGIEAHFDSYIRDLRRMPRSPLHERFKAAVDLKWHIGGRERIIELTEDEFYRGA</sequence>
<evidence type="ECO:0000313" key="2">
    <source>
        <dbReference type="Proteomes" id="UP001562178"/>
    </source>
</evidence>
<organism evidence="1 2">
    <name type="scientific">Comamonas sediminis</name>
    <dbReference type="NCBI Taxonomy" id="1783360"/>
    <lineage>
        <taxon>Bacteria</taxon>
        <taxon>Pseudomonadati</taxon>
        <taxon>Pseudomonadota</taxon>
        <taxon>Betaproteobacteria</taxon>
        <taxon>Burkholderiales</taxon>
        <taxon>Comamonadaceae</taxon>
        <taxon>Comamonas</taxon>
    </lineage>
</organism>
<gene>
    <name evidence="1" type="ORF">AB7A72_09415</name>
</gene>
<proteinExistence type="predicted"/>
<dbReference type="RefSeq" id="WP_369459739.1">
    <property type="nucleotide sequence ID" value="NZ_JBGBDC010000003.1"/>
</dbReference>
<comment type="caution">
    <text evidence="1">The sequence shown here is derived from an EMBL/GenBank/DDBJ whole genome shotgun (WGS) entry which is preliminary data.</text>
</comment>
<accession>A0ABV4B1L5</accession>
<keyword evidence="2" id="KW-1185">Reference proteome</keyword>
<protein>
    <submittedName>
        <fullName evidence="1">Uncharacterized protein</fullName>
    </submittedName>
</protein>
<reference evidence="1 2" key="1">
    <citation type="journal article" date="2016" name="Int. J. Syst. Evol. Microbiol.">
        <title>Description of Comamonas sediminis sp. nov., isolated from lagoon sediments.</title>
        <authorList>
            <person name="Subhash Y."/>
            <person name="Bang J.J."/>
            <person name="You T.H."/>
            <person name="Lee S.S."/>
        </authorList>
    </citation>
    <scope>NUCLEOTIDE SEQUENCE [LARGE SCALE GENOMIC DNA]</scope>
    <source>
        <strain evidence="1 2">JCM 31169</strain>
    </source>
</reference>
<dbReference type="Proteomes" id="UP001562178">
    <property type="component" value="Unassembled WGS sequence"/>
</dbReference>